<dbReference type="PROSITE" id="PS50092">
    <property type="entry name" value="TSP1"/>
    <property type="match status" value="1"/>
</dbReference>
<evidence type="ECO:0000259" key="11">
    <source>
        <dbReference type="PROSITE" id="PS51767"/>
    </source>
</evidence>
<dbReference type="InterPro" id="IPR036383">
    <property type="entry name" value="TSP1_rpt_sf"/>
</dbReference>
<dbReference type="Pfam" id="PF21646">
    <property type="entry name" value="ACTMAP-like_C"/>
    <property type="match status" value="1"/>
</dbReference>
<keyword evidence="2" id="KW-0031">Aminopeptidase</keyword>
<dbReference type="STRING" id="670386.D3BD47"/>
<dbReference type="PANTHER" id="PTHR28631">
    <property type="entry name" value="UPF0692 PROTEIN C19ORF54"/>
    <property type="match status" value="1"/>
</dbReference>
<dbReference type="InterPro" id="IPR000884">
    <property type="entry name" value="TSP1_rpt"/>
</dbReference>
<evidence type="ECO:0000256" key="9">
    <source>
        <dbReference type="ARBA" id="ARBA00034908"/>
    </source>
</evidence>
<dbReference type="InParanoid" id="D3BD47"/>
<dbReference type="SMART" id="SM00209">
    <property type="entry name" value="TSP1"/>
    <property type="match status" value="2"/>
</dbReference>
<evidence type="ECO:0000313" key="13">
    <source>
        <dbReference type="Proteomes" id="UP000001396"/>
    </source>
</evidence>
<comment type="catalytic activity">
    <reaction evidence="10">
        <text>N-terminal N(alpha)-acetyl-L-cysteinyl-L-aspartyl-[protein] + H2O = N-terminal L-aspartyl-[protein] + N-acetyl-L-cysteine</text>
        <dbReference type="Rhea" id="RHEA:74579"/>
        <dbReference type="Rhea" id="RHEA-COMP:12669"/>
        <dbReference type="Rhea" id="RHEA-COMP:18395"/>
        <dbReference type="ChEBI" id="CHEBI:15377"/>
        <dbReference type="ChEBI" id="CHEBI:64720"/>
        <dbReference type="ChEBI" id="CHEBI:78236"/>
        <dbReference type="ChEBI" id="CHEBI:193599"/>
    </reaction>
    <physiologicalReaction direction="left-to-right" evidence="10">
        <dbReference type="Rhea" id="RHEA:74580"/>
    </physiologicalReaction>
</comment>
<keyword evidence="6" id="KW-0687">Ribonucleoprotein</keyword>
<organism evidence="12 13">
    <name type="scientific">Heterostelium pallidum (strain ATCC 26659 / Pp 5 / PN500)</name>
    <name type="common">Cellular slime mold</name>
    <name type="synonym">Polysphondylium pallidum</name>
    <dbReference type="NCBI Taxonomy" id="670386"/>
    <lineage>
        <taxon>Eukaryota</taxon>
        <taxon>Amoebozoa</taxon>
        <taxon>Evosea</taxon>
        <taxon>Eumycetozoa</taxon>
        <taxon>Dictyostelia</taxon>
        <taxon>Acytosteliales</taxon>
        <taxon>Acytosteliaceae</taxon>
        <taxon>Heterostelium</taxon>
    </lineage>
</organism>
<evidence type="ECO:0000256" key="3">
    <source>
        <dbReference type="ARBA" id="ARBA00022670"/>
    </source>
</evidence>
<dbReference type="FunCoup" id="D3BD47">
    <property type="interactions" value="468"/>
</dbReference>
<sequence length="1008" mass="113719">MTLDKVFDRKIEDAQHELNIPDVKRKLPLLLNSILFLRCNNNKNCNINVDSTSYKWIISLPIDYKYRLQSAYNCGLVALRCAVEHLLQRQFLESSVDLLKIAIDRGYSKEGEMFSANDLSSVANSYFSGLVESSVIENPTPISILRHLSANLPILIPYDAEKNWRPSNLKGYRPHWAVIVGFIIPTSNINNDNNNSGINNINNINVKWNRSNSSGSSNNNPILTMNYINDNNRRSSSLSVNEHLIFNTMNDDDDGINENQDNSNNSLESVSIDLDVDDIFLICQHPKSKVMALWEYTVLRDSNSNLETPDPQRLAENRWIIPARLDNLRNKWIFLYITSNILYNIYHHYLYKDNYKINSYKTNNVKSFPLYPILSIGNYCPYVAYGTKSRVGDQNDIRLILDTQNTATSIASEVCTAGCLQMKGIYKPGTGSVIQGTALTGEYNDGTSYIANQVSDKISLDNSTSKNNYLFNTITTQSKPWSQPHCEASAIKATGILGLGFNREESGYITQYAAFNNVEQVFAINLCKANPRIWMGGFDTRIVDKEIATAPMQDTTYSISIKNVYVGDRTLYQVKDFVWTTRIDTRTPFLHVPSAVFHQTLQLLTSIKTFSKFFTSRFFIEKNCVLNPMAGMTDDEINELLPKFRIQFASDRGTSYIELNAVPGYLLIEGPNVCPGMVESLDYNMVLGTPLLRQYLVIFDQENARVGFGKVDDHNCDVGKWRIGEWSNCTREATCSMQHRNVTCISQAFNTTINETQCPGFTPPRERICTNTTITKNDTCLTDDPQWVVGSTWSECDQICGSGVQKRQVYCVDQFGAVTNDTKCLDKQPTSQKLCAVEPCKEEYHWDVTEWYGCSSSCGDGTQQLEKRKKREMSGLVGSAAATVVGAGRKIVSFQMHGVDKALPYIAKRVAWAAKLSGIKTSGPFPLPTTSKKYTVNKSPHVDKRSRDQYEIRVMKRVVQIDAPIEVADKFVKFVETKLPPIASTVDIKIVEKRYAPVEELYSGKRVA</sequence>
<dbReference type="AlphaFoldDB" id="D3BD47"/>
<keyword evidence="4" id="KW-0378">Hydrolase</keyword>
<reference evidence="12 13" key="1">
    <citation type="journal article" date="2011" name="Genome Res.">
        <title>Phylogeny-wide analysis of social amoeba genomes highlights ancient origins for complex intercellular communication.</title>
        <authorList>
            <person name="Heidel A.J."/>
            <person name="Lawal H.M."/>
            <person name="Felder M."/>
            <person name="Schilde C."/>
            <person name="Helps N.R."/>
            <person name="Tunggal B."/>
            <person name="Rivero F."/>
            <person name="John U."/>
            <person name="Schleicher M."/>
            <person name="Eichinger L."/>
            <person name="Platzer M."/>
            <person name="Noegel A.A."/>
            <person name="Schaap P."/>
            <person name="Gloeckner G."/>
        </authorList>
    </citation>
    <scope>NUCLEOTIDE SEQUENCE [LARGE SCALE GENOMIC DNA]</scope>
    <source>
        <strain evidence="13">ATCC 26659 / Pp 5 / PN500</strain>
    </source>
</reference>
<dbReference type="SMART" id="SM01403">
    <property type="entry name" value="Ribosomal_S10"/>
    <property type="match status" value="1"/>
</dbReference>
<dbReference type="Gene3D" id="2.40.70.10">
    <property type="entry name" value="Acid Proteases"/>
    <property type="match status" value="2"/>
</dbReference>
<keyword evidence="13" id="KW-1185">Reference proteome</keyword>
<dbReference type="Pfam" id="PF00090">
    <property type="entry name" value="TSP_1"/>
    <property type="match status" value="1"/>
</dbReference>
<dbReference type="Pfam" id="PF00026">
    <property type="entry name" value="Asp"/>
    <property type="match status" value="1"/>
</dbReference>
<comment type="caution">
    <text evidence="12">The sequence shown here is derived from an EMBL/GenBank/DDBJ whole genome shotgun (WGS) entry which is preliminary data.</text>
</comment>
<dbReference type="GO" id="GO:0006508">
    <property type="term" value="P:proteolysis"/>
    <property type="evidence" value="ECO:0007669"/>
    <property type="project" value="UniProtKB-KW"/>
</dbReference>
<dbReference type="Pfam" id="PF19030">
    <property type="entry name" value="TSP1_ADAMTS"/>
    <property type="match status" value="1"/>
</dbReference>
<keyword evidence="5" id="KW-0689">Ribosomal protein</keyword>
<comment type="similarity">
    <text evidence="7">Belongs to the ACTMAP family.</text>
</comment>
<proteinExistence type="inferred from homology"/>
<dbReference type="InterPro" id="IPR036838">
    <property type="entry name" value="Ribosomal_uS10_dom_sf"/>
</dbReference>
<feature type="domain" description="Peptidase A1" evidence="11">
    <location>
        <begin position="385"/>
        <end position="709"/>
    </location>
</feature>
<dbReference type="SUPFAM" id="SSF50630">
    <property type="entry name" value="Acid proteases"/>
    <property type="match status" value="1"/>
</dbReference>
<dbReference type="GO" id="GO:0004177">
    <property type="term" value="F:aminopeptidase activity"/>
    <property type="evidence" value="ECO:0007669"/>
    <property type="project" value="UniProtKB-KW"/>
</dbReference>
<dbReference type="Pfam" id="PF00338">
    <property type="entry name" value="Ribosomal_S10"/>
    <property type="match status" value="1"/>
</dbReference>
<dbReference type="InterPro" id="IPR033121">
    <property type="entry name" value="PEPTIDASE_A1"/>
</dbReference>
<dbReference type="InterPro" id="IPR040043">
    <property type="entry name" value="ACTMAP"/>
</dbReference>
<dbReference type="CDD" id="cd05471">
    <property type="entry name" value="pepsin_like"/>
    <property type="match status" value="1"/>
</dbReference>
<dbReference type="EMBL" id="ADBJ01000028">
    <property type="protein sequence ID" value="EFA80839.1"/>
    <property type="molecule type" value="Genomic_DNA"/>
</dbReference>
<dbReference type="PROSITE" id="PS51767">
    <property type="entry name" value="PEPTIDASE_A1"/>
    <property type="match status" value="1"/>
</dbReference>
<evidence type="ECO:0000256" key="8">
    <source>
        <dbReference type="ARBA" id="ARBA00034848"/>
    </source>
</evidence>
<evidence type="ECO:0000256" key="7">
    <source>
        <dbReference type="ARBA" id="ARBA00034725"/>
    </source>
</evidence>
<dbReference type="InterPro" id="IPR034164">
    <property type="entry name" value="Pepsin-like_dom"/>
</dbReference>
<dbReference type="SUPFAM" id="SSF82895">
    <property type="entry name" value="TSP-1 type 1 repeat"/>
    <property type="match status" value="2"/>
</dbReference>
<evidence type="ECO:0000256" key="1">
    <source>
        <dbReference type="ARBA" id="ARBA00007102"/>
    </source>
</evidence>
<keyword evidence="3" id="KW-0645">Protease</keyword>
<accession>D3BD47</accession>
<evidence type="ECO:0000256" key="6">
    <source>
        <dbReference type="ARBA" id="ARBA00023274"/>
    </source>
</evidence>
<dbReference type="GO" id="GO:0006412">
    <property type="term" value="P:translation"/>
    <property type="evidence" value="ECO:0007669"/>
    <property type="project" value="InterPro"/>
</dbReference>
<dbReference type="RefSeq" id="XP_020432958.1">
    <property type="nucleotide sequence ID" value="XM_020577284.1"/>
</dbReference>
<gene>
    <name evidence="12" type="primary">adamts</name>
    <name evidence="12" type="ORF">PPL_06427</name>
</gene>
<dbReference type="HAMAP" id="MF_00508">
    <property type="entry name" value="Ribosomal_uS10"/>
    <property type="match status" value="1"/>
</dbReference>
<evidence type="ECO:0000256" key="10">
    <source>
        <dbReference type="ARBA" id="ARBA00049041"/>
    </source>
</evidence>
<dbReference type="Gene3D" id="3.30.70.600">
    <property type="entry name" value="Ribosomal protein S10 domain"/>
    <property type="match status" value="1"/>
</dbReference>
<evidence type="ECO:0000313" key="12">
    <source>
        <dbReference type="EMBL" id="EFA80839.1"/>
    </source>
</evidence>
<dbReference type="GO" id="GO:0003735">
    <property type="term" value="F:structural constituent of ribosome"/>
    <property type="evidence" value="ECO:0007669"/>
    <property type="project" value="InterPro"/>
</dbReference>
<dbReference type="GO" id="GO:0005840">
    <property type="term" value="C:ribosome"/>
    <property type="evidence" value="ECO:0007669"/>
    <property type="project" value="UniProtKB-KW"/>
</dbReference>
<comment type="similarity">
    <text evidence="1">Belongs to the universal ribosomal protein uS10 family.</text>
</comment>
<dbReference type="GeneID" id="31361909"/>
<evidence type="ECO:0000256" key="5">
    <source>
        <dbReference type="ARBA" id="ARBA00022980"/>
    </source>
</evidence>
<evidence type="ECO:0000256" key="4">
    <source>
        <dbReference type="ARBA" id="ARBA00022801"/>
    </source>
</evidence>
<dbReference type="InterPro" id="IPR027486">
    <property type="entry name" value="Ribosomal_uS10_dom"/>
</dbReference>
<dbReference type="PANTHER" id="PTHR28631:SF1">
    <property type="entry name" value="ACTIN MATURATION PROTEASE"/>
    <property type="match status" value="1"/>
</dbReference>
<dbReference type="GO" id="GO:1990904">
    <property type="term" value="C:ribonucleoprotein complex"/>
    <property type="evidence" value="ECO:0007669"/>
    <property type="project" value="UniProtKB-KW"/>
</dbReference>
<dbReference type="Proteomes" id="UP000001396">
    <property type="component" value="Unassembled WGS sequence"/>
</dbReference>
<dbReference type="SUPFAM" id="SSF54999">
    <property type="entry name" value="Ribosomal protein S10"/>
    <property type="match status" value="1"/>
</dbReference>
<evidence type="ECO:0000256" key="2">
    <source>
        <dbReference type="ARBA" id="ARBA00022438"/>
    </source>
</evidence>
<name>D3BD47_HETP5</name>
<protein>
    <recommendedName>
        <fullName evidence="8">Actin maturation protease</fullName>
    </recommendedName>
    <alternativeName>
        <fullName evidence="9">Actin aminopeptidase ACTMAP</fullName>
    </alternativeName>
</protein>
<dbReference type="InterPro" id="IPR021109">
    <property type="entry name" value="Peptidase_aspartic_dom_sf"/>
</dbReference>
<dbReference type="Gene3D" id="2.20.100.10">
    <property type="entry name" value="Thrombospondin type-1 (TSP1) repeat"/>
    <property type="match status" value="1"/>
</dbReference>
<dbReference type="InterPro" id="IPR001848">
    <property type="entry name" value="Ribosomal_uS10"/>
</dbReference>